<dbReference type="Proteomes" id="UP000266118">
    <property type="component" value="Chromosome"/>
</dbReference>
<evidence type="ECO:0000313" key="6">
    <source>
        <dbReference type="Proteomes" id="UP000266118"/>
    </source>
</evidence>
<keyword evidence="1" id="KW-0805">Transcription regulation</keyword>
<evidence type="ECO:0000256" key="2">
    <source>
        <dbReference type="ARBA" id="ARBA00023125"/>
    </source>
</evidence>
<dbReference type="KEGG" id="ark:D6B99_08975"/>
<dbReference type="Pfam" id="PF00532">
    <property type="entry name" value="Peripla_BP_1"/>
    <property type="match status" value="1"/>
</dbReference>
<name>A0A386HP50_9BACT</name>
<dbReference type="CDD" id="cd01392">
    <property type="entry name" value="HTH_LacI"/>
    <property type="match status" value="1"/>
</dbReference>
<dbReference type="Pfam" id="PF00356">
    <property type="entry name" value="LacI"/>
    <property type="match status" value="1"/>
</dbReference>
<dbReference type="InterPro" id="IPR010982">
    <property type="entry name" value="Lambda_DNA-bd_dom_sf"/>
</dbReference>
<gene>
    <name evidence="5" type="ORF">D6B99_08975</name>
</gene>
<dbReference type="RefSeq" id="WP_119987213.1">
    <property type="nucleotide sequence ID" value="NZ_CP032489.1"/>
</dbReference>
<evidence type="ECO:0000313" key="5">
    <source>
        <dbReference type="EMBL" id="AYD47718.1"/>
    </source>
</evidence>
<organism evidence="5 6">
    <name type="scientific">Arachidicoccus soli</name>
    <dbReference type="NCBI Taxonomy" id="2341117"/>
    <lineage>
        <taxon>Bacteria</taxon>
        <taxon>Pseudomonadati</taxon>
        <taxon>Bacteroidota</taxon>
        <taxon>Chitinophagia</taxon>
        <taxon>Chitinophagales</taxon>
        <taxon>Chitinophagaceae</taxon>
        <taxon>Arachidicoccus</taxon>
    </lineage>
</organism>
<evidence type="ECO:0000256" key="1">
    <source>
        <dbReference type="ARBA" id="ARBA00023015"/>
    </source>
</evidence>
<dbReference type="InterPro" id="IPR028082">
    <property type="entry name" value="Peripla_BP_I"/>
</dbReference>
<dbReference type="SUPFAM" id="SSF53822">
    <property type="entry name" value="Periplasmic binding protein-like I"/>
    <property type="match status" value="1"/>
</dbReference>
<feature type="domain" description="HTH lacI-type" evidence="4">
    <location>
        <begin position="4"/>
        <end position="58"/>
    </location>
</feature>
<dbReference type="InterPro" id="IPR001761">
    <property type="entry name" value="Peripla_BP/Lac1_sug-bd_dom"/>
</dbReference>
<dbReference type="PANTHER" id="PTHR30146">
    <property type="entry name" value="LACI-RELATED TRANSCRIPTIONAL REPRESSOR"/>
    <property type="match status" value="1"/>
</dbReference>
<evidence type="ECO:0000256" key="3">
    <source>
        <dbReference type="ARBA" id="ARBA00023163"/>
    </source>
</evidence>
<dbReference type="GO" id="GO:0003700">
    <property type="term" value="F:DNA-binding transcription factor activity"/>
    <property type="evidence" value="ECO:0007669"/>
    <property type="project" value="TreeGrafter"/>
</dbReference>
<sequence>MANVTIKILAKELGLSTAAISKALHDSHEISESTKQRVLALAKELNYIPNPYASSLRHRKSNTIAVVLPDVTDSFFSEAINGIESIAIEKDFHVLLYLTHERAQREETILKEFKSGRVDGIIMSISSETTNFDCIHDTFSKNMPIVFFDRICEQIDTAKIITNDFESGYLATRHLIEQGCKKITFLSNSDSLLITKNRKEGALKACLENAIEESFLHVKLDCYANEFDSEKIEQLLTSEQKPDGIVCCIEKFTPNVYIVCRKLGLSIPKDIKVLSFSNLNTAIILNPSLTTITQPAFEMGKAAATILIKSIEKKSFILKDETITLPSTLFIRDSTTN</sequence>
<protein>
    <submittedName>
        <fullName evidence="5">LacI family transcriptional regulator</fullName>
    </submittedName>
</protein>
<keyword evidence="6" id="KW-1185">Reference proteome</keyword>
<dbReference type="Gene3D" id="1.10.260.40">
    <property type="entry name" value="lambda repressor-like DNA-binding domains"/>
    <property type="match status" value="1"/>
</dbReference>
<dbReference type="Gene3D" id="3.40.50.2300">
    <property type="match status" value="2"/>
</dbReference>
<dbReference type="SMART" id="SM00354">
    <property type="entry name" value="HTH_LACI"/>
    <property type="match status" value="1"/>
</dbReference>
<dbReference type="PROSITE" id="PS50932">
    <property type="entry name" value="HTH_LACI_2"/>
    <property type="match status" value="1"/>
</dbReference>
<dbReference type="AlphaFoldDB" id="A0A386HP50"/>
<proteinExistence type="predicted"/>
<reference evidence="5 6" key="1">
    <citation type="submission" date="2018-09" db="EMBL/GenBank/DDBJ databases">
        <title>Arachidicoccus sp. nov., a bacterium isolated from soil.</title>
        <authorList>
            <person name="Weon H.-Y."/>
            <person name="Kwon S.-W."/>
            <person name="Lee S.A."/>
        </authorList>
    </citation>
    <scope>NUCLEOTIDE SEQUENCE [LARGE SCALE GENOMIC DNA]</scope>
    <source>
        <strain evidence="5 6">KIS59-12</strain>
    </source>
</reference>
<dbReference type="PANTHER" id="PTHR30146:SF109">
    <property type="entry name" value="HTH-TYPE TRANSCRIPTIONAL REGULATOR GALS"/>
    <property type="match status" value="1"/>
</dbReference>
<keyword evidence="3" id="KW-0804">Transcription</keyword>
<dbReference type="EMBL" id="CP032489">
    <property type="protein sequence ID" value="AYD47718.1"/>
    <property type="molecule type" value="Genomic_DNA"/>
</dbReference>
<evidence type="ECO:0000259" key="4">
    <source>
        <dbReference type="PROSITE" id="PS50932"/>
    </source>
</evidence>
<dbReference type="OrthoDB" id="667031at2"/>
<dbReference type="CDD" id="cd06267">
    <property type="entry name" value="PBP1_LacI_sugar_binding-like"/>
    <property type="match status" value="1"/>
</dbReference>
<dbReference type="InterPro" id="IPR000843">
    <property type="entry name" value="HTH_LacI"/>
</dbReference>
<dbReference type="GO" id="GO:0000976">
    <property type="term" value="F:transcription cis-regulatory region binding"/>
    <property type="evidence" value="ECO:0007669"/>
    <property type="project" value="TreeGrafter"/>
</dbReference>
<keyword evidence="2" id="KW-0238">DNA-binding</keyword>
<accession>A0A386HP50</accession>
<dbReference type="SUPFAM" id="SSF47413">
    <property type="entry name" value="lambda repressor-like DNA-binding domains"/>
    <property type="match status" value="1"/>
</dbReference>